<comment type="caution">
    <text evidence="1">The sequence shown here is derived from an EMBL/GenBank/DDBJ whole genome shotgun (WGS) entry which is preliminary data.</text>
</comment>
<proteinExistence type="predicted"/>
<sequence length="95" mass="10213">MASRFEGQAGCGTRERLRLTKQGLNGRGYAISWMVATSRKSRGHMQGDNKGASDMWIPHPRKPCGDEASVHSGDASIQAGLPHGESVAEQETGFD</sequence>
<name>A0ACB7TEM5_HYAAI</name>
<evidence type="ECO:0000313" key="2">
    <source>
        <dbReference type="Proteomes" id="UP000821845"/>
    </source>
</evidence>
<accession>A0ACB7TEM5</accession>
<organism evidence="1 2">
    <name type="scientific">Hyalomma asiaticum</name>
    <name type="common">Tick</name>
    <dbReference type="NCBI Taxonomy" id="266040"/>
    <lineage>
        <taxon>Eukaryota</taxon>
        <taxon>Metazoa</taxon>
        <taxon>Ecdysozoa</taxon>
        <taxon>Arthropoda</taxon>
        <taxon>Chelicerata</taxon>
        <taxon>Arachnida</taxon>
        <taxon>Acari</taxon>
        <taxon>Parasitiformes</taxon>
        <taxon>Ixodida</taxon>
        <taxon>Ixodoidea</taxon>
        <taxon>Ixodidae</taxon>
        <taxon>Hyalomminae</taxon>
        <taxon>Hyalomma</taxon>
    </lineage>
</organism>
<dbReference type="Proteomes" id="UP000821845">
    <property type="component" value="Chromosome 1"/>
</dbReference>
<gene>
    <name evidence="1" type="ORF">HPB50_004094</name>
</gene>
<reference evidence="1" key="1">
    <citation type="submission" date="2020-05" db="EMBL/GenBank/DDBJ databases">
        <title>Large-scale comparative analyses of tick genomes elucidate their genetic diversity and vector capacities.</title>
        <authorList>
            <person name="Jia N."/>
            <person name="Wang J."/>
            <person name="Shi W."/>
            <person name="Du L."/>
            <person name="Sun Y."/>
            <person name="Zhan W."/>
            <person name="Jiang J."/>
            <person name="Wang Q."/>
            <person name="Zhang B."/>
            <person name="Ji P."/>
            <person name="Sakyi L.B."/>
            <person name="Cui X."/>
            <person name="Yuan T."/>
            <person name="Jiang B."/>
            <person name="Yang W."/>
            <person name="Lam T.T.-Y."/>
            <person name="Chang Q."/>
            <person name="Ding S."/>
            <person name="Wang X."/>
            <person name="Zhu J."/>
            <person name="Ruan X."/>
            <person name="Zhao L."/>
            <person name="Wei J."/>
            <person name="Que T."/>
            <person name="Du C."/>
            <person name="Cheng J."/>
            <person name="Dai P."/>
            <person name="Han X."/>
            <person name="Huang E."/>
            <person name="Gao Y."/>
            <person name="Liu J."/>
            <person name="Shao H."/>
            <person name="Ye R."/>
            <person name="Li L."/>
            <person name="Wei W."/>
            <person name="Wang X."/>
            <person name="Wang C."/>
            <person name="Yang T."/>
            <person name="Huo Q."/>
            <person name="Li W."/>
            <person name="Guo W."/>
            <person name="Chen H."/>
            <person name="Zhou L."/>
            <person name="Ni X."/>
            <person name="Tian J."/>
            <person name="Zhou Y."/>
            <person name="Sheng Y."/>
            <person name="Liu T."/>
            <person name="Pan Y."/>
            <person name="Xia L."/>
            <person name="Li J."/>
            <person name="Zhao F."/>
            <person name="Cao W."/>
        </authorList>
    </citation>
    <scope>NUCLEOTIDE SEQUENCE</scope>
    <source>
        <strain evidence="1">Hyas-2018</strain>
    </source>
</reference>
<evidence type="ECO:0000313" key="1">
    <source>
        <dbReference type="EMBL" id="KAH6944571.1"/>
    </source>
</evidence>
<dbReference type="EMBL" id="CM023481">
    <property type="protein sequence ID" value="KAH6944571.1"/>
    <property type="molecule type" value="Genomic_DNA"/>
</dbReference>
<protein>
    <submittedName>
        <fullName evidence="1">Uncharacterized protein</fullName>
    </submittedName>
</protein>
<keyword evidence="2" id="KW-1185">Reference proteome</keyword>